<dbReference type="SMART" id="SM00449">
    <property type="entry name" value="SPRY"/>
    <property type="match status" value="1"/>
</dbReference>
<keyword evidence="3" id="KW-1185">Reference proteome</keyword>
<sequence>LFFFGFLKAPETVTLDPATAHPSLRVSDDLSCVRRCETAQVVPYYPQRFSDRRCALASQGYTGGRHYWEVDVGSCTFWVLGVARESVPRCGKLQLDPQAGVWALELKWQDGYKALSSPPTYLPPTVRPKRLGIYLDYEGGWVAFYDTGDMSHLYTFRDTFREKLYPYFSTSCKANPLRVISLQL</sequence>
<dbReference type="OMA" id="CIMTETS"/>
<feature type="non-terminal residue" evidence="2">
    <location>
        <position position="1"/>
    </location>
</feature>
<dbReference type="PANTHER" id="PTHR24103">
    <property type="entry name" value="E3 UBIQUITIN-PROTEIN LIGASE TRIM"/>
    <property type="match status" value="1"/>
</dbReference>
<dbReference type="OrthoDB" id="6105938at2759"/>
<protein>
    <recommendedName>
        <fullName evidence="1">B30.2/SPRY domain-containing protein</fullName>
    </recommendedName>
</protein>
<dbReference type="InterPro" id="IPR050143">
    <property type="entry name" value="TRIM/RBCC"/>
</dbReference>
<dbReference type="EMBL" id="BEZZ01157853">
    <property type="protein sequence ID" value="GCC45151.1"/>
    <property type="molecule type" value="Genomic_DNA"/>
</dbReference>
<feature type="domain" description="B30.2/SPRY" evidence="1">
    <location>
        <begin position="1"/>
        <end position="184"/>
    </location>
</feature>
<evidence type="ECO:0000313" key="2">
    <source>
        <dbReference type="EMBL" id="GCC45151.1"/>
    </source>
</evidence>
<dbReference type="FunFam" id="2.60.120.920:FF:000004">
    <property type="entry name" value="Butyrophilin subfamily 1 member A1"/>
    <property type="match status" value="1"/>
</dbReference>
<dbReference type="InterPro" id="IPR006574">
    <property type="entry name" value="PRY"/>
</dbReference>
<dbReference type="Pfam" id="PF13765">
    <property type="entry name" value="PRY"/>
    <property type="match status" value="1"/>
</dbReference>
<name>A0A401TR54_CHIPU</name>
<dbReference type="CDD" id="cd13733">
    <property type="entry name" value="SPRY_PRY_C-I_1"/>
    <property type="match status" value="1"/>
</dbReference>
<gene>
    <name evidence="2" type="ORF">chiPu_0029484</name>
</gene>
<dbReference type="InterPro" id="IPR013320">
    <property type="entry name" value="ConA-like_dom_sf"/>
</dbReference>
<dbReference type="Pfam" id="PF00622">
    <property type="entry name" value="SPRY"/>
    <property type="match status" value="1"/>
</dbReference>
<organism evidence="2 3">
    <name type="scientific">Chiloscyllium punctatum</name>
    <name type="common">Brownbanded bambooshark</name>
    <name type="synonym">Hemiscyllium punctatum</name>
    <dbReference type="NCBI Taxonomy" id="137246"/>
    <lineage>
        <taxon>Eukaryota</taxon>
        <taxon>Metazoa</taxon>
        <taxon>Chordata</taxon>
        <taxon>Craniata</taxon>
        <taxon>Vertebrata</taxon>
        <taxon>Chondrichthyes</taxon>
        <taxon>Elasmobranchii</taxon>
        <taxon>Galeomorphii</taxon>
        <taxon>Galeoidea</taxon>
        <taxon>Orectolobiformes</taxon>
        <taxon>Hemiscylliidae</taxon>
        <taxon>Chiloscyllium</taxon>
    </lineage>
</organism>
<comment type="caution">
    <text evidence="2">The sequence shown here is derived from an EMBL/GenBank/DDBJ whole genome shotgun (WGS) entry which is preliminary data.</text>
</comment>
<dbReference type="SUPFAM" id="SSF49899">
    <property type="entry name" value="Concanavalin A-like lectins/glucanases"/>
    <property type="match status" value="1"/>
</dbReference>
<proteinExistence type="predicted"/>
<dbReference type="InterPro" id="IPR043136">
    <property type="entry name" value="B30.2/SPRY_sf"/>
</dbReference>
<dbReference type="SMART" id="SM00589">
    <property type="entry name" value="PRY"/>
    <property type="match status" value="1"/>
</dbReference>
<dbReference type="Gene3D" id="2.60.120.920">
    <property type="match status" value="1"/>
</dbReference>
<dbReference type="AlphaFoldDB" id="A0A401TR54"/>
<dbReference type="InterPro" id="IPR003877">
    <property type="entry name" value="SPRY_dom"/>
</dbReference>
<dbReference type="PRINTS" id="PR01407">
    <property type="entry name" value="BUTYPHLNCDUF"/>
</dbReference>
<reference evidence="2 3" key="1">
    <citation type="journal article" date="2018" name="Nat. Ecol. Evol.">
        <title>Shark genomes provide insights into elasmobranch evolution and the origin of vertebrates.</title>
        <authorList>
            <person name="Hara Y"/>
            <person name="Yamaguchi K"/>
            <person name="Onimaru K"/>
            <person name="Kadota M"/>
            <person name="Koyanagi M"/>
            <person name="Keeley SD"/>
            <person name="Tatsumi K"/>
            <person name="Tanaka K"/>
            <person name="Motone F"/>
            <person name="Kageyama Y"/>
            <person name="Nozu R"/>
            <person name="Adachi N"/>
            <person name="Nishimura O"/>
            <person name="Nakagawa R"/>
            <person name="Tanegashima C"/>
            <person name="Kiyatake I"/>
            <person name="Matsumoto R"/>
            <person name="Murakumo K"/>
            <person name="Nishida K"/>
            <person name="Terakita A"/>
            <person name="Kuratani S"/>
            <person name="Sato K"/>
            <person name="Hyodo S Kuraku.S."/>
        </authorList>
    </citation>
    <scope>NUCLEOTIDE SEQUENCE [LARGE SCALE GENOMIC DNA]</scope>
</reference>
<evidence type="ECO:0000313" key="3">
    <source>
        <dbReference type="Proteomes" id="UP000287033"/>
    </source>
</evidence>
<dbReference type="PROSITE" id="PS50188">
    <property type="entry name" value="B302_SPRY"/>
    <property type="match status" value="1"/>
</dbReference>
<accession>A0A401TR54</accession>
<evidence type="ECO:0000259" key="1">
    <source>
        <dbReference type="PROSITE" id="PS50188"/>
    </source>
</evidence>
<dbReference type="InterPro" id="IPR001870">
    <property type="entry name" value="B30.2/SPRY"/>
</dbReference>
<dbReference type="STRING" id="137246.A0A401TR54"/>
<dbReference type="Proteomes" id="UP000287033">
    <property type="component" value="Unassembled WGS sequence"/>
</dbReference>
<dbReference type="InterPro" id="IPR003879">
    <property type="entry name" value="Butyrophylin_SPRY"/>
</dbReference>